<proteinExistence type="predicted"/>
<dbReference type="AlphaFoldDB" id="A0A438GN56"/>
<sequence>MITMKYDGHSGVREHIMKMSDMASQLKGMDMTISEGILYEQETK</sequence>
<protein>
    <recommendedName>
        <fullName evidence="3">Retrovirus-related Pol polyprotein from transposon TNT 1-94</fullName>
    </recommendedName>
</protein>
<evidence type="ECO:0008006" key="3">
    <source>
        <dbReference type="Google" id="ProtNLM"/>
    </source>
</evidence>
<organism evidence="1 2">
    <name type="scientific">Vitis vinifera</name>
    <name type="common">Grape</name>
    <dbReference type="NCBI Taxonomy" id="29760"/>
    <lineage>
        <taxon>Eukaryota</taxon>
        <taxon>Viridiplantae</taxon>
        <taxon>Streptophyta</taxon>
        <taxon>Embryophyta</taxon>
        <taxon>Tracheophyta</taxon>
        <taxon>Spermatophyta</taxon>
        <taxon>Magnoliopsida</taxon>
        <taxon>eudicotyledons</taxon>
        <taxon>Gunneridae</taxon>
        <taxon>Pentapetalae</taxon>
        <taxon>rosids</taxon>
        <taxon>Vitales</taxon>
        <taxon>Vitaceae</taxon>
        <taxon>Viteae</taxon>
        <taxon>Vitis</taxon>
    </lineage>
</organism>
<evidence type="ECO:0000313" key="2">
    <source>
        <dbReference type="Proteomes" id="UP000288805"/>
    </source>
</evidence>
<dbReference type="EMBL" id="QGNW01000386">
    <property type="protein sequence ID" value="RVW73639.1"/>
    <property type="molecule type" value="Genomic_DNA"/>
</dbReference>
<dbReference type="Proteomes" id="UP000288805">
    <property type="component" value="Unassembled WGS sequence"/>
</dbReference>
<reference evidence="1 2" key="1">
    <citation type="journal article" date="2018" name="PLoS Genet.">
        <title>Population sequencing reveals clonal diversity and ancestral inbreeding in the grapevine cultivar Chardonnay.</title>
        <authorList>
            <person name="Roach M.J."/>
            <person name="Johnson D.L."/>
            <person name="Bohlmann J."/>
            <person name="van Vuuren H.J."/>
            <person name="Jones S.J."/>
            <person name="Pretorius I.S."/>
            <person name="Schmidt S.A."/>
            <person name="Borneman A.R."/>
        </authorList>
    </citation>
    <scope>NUCLEOTIDE SEQUENCE [LARGE SCALE GENOMIC DNA]</scope>
    <source>
        <strain evidence="2">cv. Chardonnay</strain>
        <tissue evidence="1">Leaf</tissue>
    </source>
</reference>
<evidence type="ECO:0000313" key="1">
    <source>
        <dbReference type="EMBL" id="RVW73639.1"/>
    </source>
</evidence>
<gene>
    <name evidence="1" type="ORF">CK203_057056</name>
</gene>
<comment type="caution">
    <text evidence="1">The sequence shown here is derived from an EMBL/GenBank/DDBJ whole genome shotgun (WGS) entry which is preliminary data.</text>
</comment>
<accession>A0A438GN56</accession>
<name>A0A438GN56_VITVI</name>